<comment type="similarity">
    <text evidence="1">Belongs to the ABC transporter superfamily.</text>
</comment>
<evidence type="ECO:0000256" key="5">
    <source>
        <dbReference type="ARBA" id="ARBA00022840"/>
    </source>
</evidence>
<keyword evidence="4" id="KW-0547">Nucleotide-binding</keyword>
<sequence length="323" mass="36463">MIVLKNVFKSYDSKTVLKDINLEIREGEIFGVVGLSGAGKSTLVRLFNKLEDIDSGEIYVNNVDLKNASDDKIYELRKKTSMIFQHFNLLSSRTVYGNISLALELDKSITKEEKEKRINEVLELVELKDKKNSYINKLSGGQKQRVAIARALITRPSIILSDESTSALDPITANNILDLLKKINKELNITIVMITHQMEVIKKMCDRIAVLKDGEIIESGDVKEIFLKPKKEFTKKLIGILDDDLPRESTYILHFLGKDATKSYVSLASKEFNVDINIIGGKINTLSNGEKVGYLIVQFESDKSEDIVKWFNSNMIEVEVLNA</sequence>
<organism evidence="10 11">
    <name type="scientific">Oceanivirga miroungae</name>
    <dbReference type="NCBI Taxonomy" id="1130046"/>
    <lineage>
        <taxon>Bacteria</taxon>
        <taxon>Fusobacteriati</taxon>
        <taxon>Fusobacteriota</taxon>
        <taxon>Fusobacteriia</taxon>
        <taxon>Fusobacteriales</taxon>
        <taxon>Leptotrichiaceae</taxon>
        <taxon>Oceanivirga</taxon>
    </lineage>
</organism>
<evidence type="ECO:0000256" key="3">
    <source>
        <dbReference type="ARBA" id="ARBA00022475"/>
    </source>
</evidence>
<dbReference type="PANTHER" id="PTHR43166">
    <property type="entry name" value="AMINO ACID IMPORT ATP-BINDING PROTEIN"/>
    <property type="match status" value="1"/>
</dbReference>
<keyword evidence="3" id="KW-1003">Cell membrane</keyword>
<evidence type="ECO:0000256" key="1">
    <source>
        <dbReference type="ARBA" id="ARBA00005417"/>
    </source>
</evidence>
<keyword evidence="7" id="KW-0029">Amino-acid transport</keyword>
<dbReference type="AlphaFoldDB" id="A0A6I8MAH5"/>
<dbReference type="GO" id="GO:0006865">
    <property type="term" value="P:amino acid transport"/>
    <property type="evidence" value="ECO:0007669"/>
    <property type="project" value="UniProtKB-KW"/>
</dbReference>
<dbReference type="InterPro" id="IPR018449">
    <property type="entry name" value="NIL_domain"/>
</dbReference>
<name>A0A6I8MAH5_9FUSO</name>
<evidence type="ECO:0000256" key="6">
    <source>
        <dbReference type="ARBA" id="ARBA00022967"/>
    </source>
</evidence>
<dbReference type="SMART" id="SM00382">
    <property type="entry name" value="AAA"/>
    <property type="match status" value="1"/>
</dbReference>
<dbReference type="Gene3D" id="3.40.50.300">
    <property type="entry name" value="P-loop containing nucleotide triphosphate hydrolases"/>
    <property type="match status" value="1"/>
</dbReference>
<accession>A0A6I8MAH5</accession>
<evidence type="ECO:0000259" key="9">
    <source>
        <dbReference type="PROSITE" id="PS50893"/>
    </source>
</evidence>
<keyword evidence="5" id="KW-0067">ATP-binding</keyword>
<dbReference type="SUPFAM" id="SSF55021">
    <property type="entry name" value="ACT-like"/>
    <property type="match status" value="1"/>
</dbReference>
<dbReference type="InterPro" id="IPR045865">
    <property type="entry name" value="ACT-like_dom_sf"/>
</dbReference>
<dbReference type="FunFam" id="3.40.50.300:FF:000056">
    <property type="entry name" value="Cell division ATP-binding protein FtsE"/>
    <property type="match status" value="1"/>
</dbReference>
<dbReference type="InterPro" id="IPR003593">
    <property type="entry name" value="AAA+_ATPase"/>
</dbReference>
<keyword evidence="6" id="KW-1278">Translocase</keyword>
<evidence type="ECO:0000256" key="7">
    <source>
        <dbReference type="ARBA" id="ARBA00022970"/>
    </source>
</evidence>
<dbReference type="InterPro" id="IPR003439">
    <property type="entry name" value="ABC_transporter-like_ATP-bd"/>
</dbReference>
<proteinExistence type="inferred from homology"/>
<evidence type="ECO:0000313" key="10">
    <source>
        <dbReference type="EMBL" id="VWL85780.1"/>
    </source>
</evidence>
<dbReference type="RefSeq" id="WP_156683753.1">
    <property type="nucleotide sequence ID" value="NZ_CABWIB010000001.1"/>
</dbReference>
<dbReference type="Pfam" id="PF09383">
    <property type="entry name" value="NIL"/>
    <property type="match status" value="1"/>
</dbReference>
<gene>
    <name evidence="10" type="ORF">OMES3154_01068</name>
</gene>
<keyword evidence="8" id="KW-0472">Membrane</keyword>
<dbReference type="InterPro" id="IPR017871">
    <property type="entry name" value="ABC_transporter-like_CS"/>
</dbReference>
<dbReference type="PANTHER" id="PTHR43166:SF30">
    <property type="entry name" value="METHIONINE IMPORT ATP-BINDING PROTEIN METN"/>
    <property type="match status" value="1"/>
</dbReference>
<dbReference type="PROSITE" id="PS00211">
    <property type="entry name" value="ABC_TRANSPORTER_1"/>
    <property type="match status" value="1"/>
</dbReference>
<dbReference type="GO" id="GO:0005886">
    <property type="term" value="C:plasma membrane"/>
    <property type="evidence" value="ECO:0007669"/>
    <property type="project" value="UniProtKB-ARBA"/>
</dbReference>
<dbReference type="PROSITE" id="PS50893">
    <property type="entry name" value="ABC_TRANSPORTER_2"/>
    <property type="match status" value="1"/>
</dbReference>
<evidence type="ECO:0000313" key="11">
    <source>
        <dbReference type="Proteomes" id="UP000419017"/>
    </source>
</evidence>
<dbReference type="SMART" id="SM00930">
    <property type="entry name" value="NIL"/>
    <property type="match status" value="1"/>
</dbReference>
<dbReference type="InterPro" id="IPR050086">
    <property type="entry name" value="MetN_ABC_transporter-like"/>
</dbReference>
<evidence type="ECO:0000256" key="4">
    <source>
        <dbReference type="ARBA" id="ARBA00022741"/>
    </source>
</evidence>
<protein>
    <recommendedName>
        <fullName evidence="9">ABC transporter domain-containing protein</fullName>
    </recommendedName>
</protein>
<reference evidence="10 11" key="1">
    <citation type="submission" date="2019-10" db="EMBL/GenBank/DDBJ databases">
        <authorList>
            <person name="Blom J."/>
        </authorList>
    </citation>
    <scope>NUCLEOTIDE SEQUENCE [LARGE SCALE GENOMIC DNA]</scope>
    <source>
        <strain evidence="10 11">ES3154-GLU</strain>
    </source>
</reference>
<dbReference type="GO" id="GO:0005524">
    <property type="term" value="F:ATP binding"/>
    <property type="evidence" value="ECO:0007669"/>
    <property type="project" value="UniProtKB-KW"/>
</dbReference>
<dbReference type="Gene3D" id="3.30.70.260">
    <property type="match status" value="1"/>
</dbReference>
<feature type="domain" description="ABC transporter" evidence="9">
    <location>
        <begin position="2"/>
        <end position="238"/>
    </location>
</feature>
<dbReference type="InterPro" id="IPR027417">
    <property type="entry name" value="P-loop_NTPase"/>
</dbReference>
<dbReference type="SUPFAM" id="SSF52540">
    <property type="entry name" value="P-loop containing nucleoside triphosphate hydrolases"/>
    <property type="match status" value="1"/>
</dbReference>
<keyword evidence="2" id="KW-0813">Transport</keyword>
<evidence type="ECO:0000256" key="2">
    <source>
        <dbReference type="ARBA" id="ARBA00022448"/>
    </source>
</evidence>
<dbReference type="GO" id="GO:0016887">
    <property type="term" value="F:ATP hydrolysis activity"/>
    <property type="evidence" value="ECO:0007669"/>
    <property type="project" value="InterPro"/>
</dbReference>
<dbReference type="Proteomes" id="UP000419017">
    <property type="component" value="Unassembled WGS sequence"/>
</dbReference>
<keyword evidence="11" id="KW-1185">Reference proteome</keyword>
<dbReference type="Pfam" id="PF00005">
    <property type="entry name" value="ABC_tran"/>
    <property type="match status" value="1"/>
</dbReference>
<evidence type="ECO:0000256" key="8">
    <source>
        <dbReference type="ARBA" id="ARBA00023136"/>
    </source>
</evidence>
<dbReference type="EMBL" id="CABWIB010000001">
    <property type="protein sequence ID" value="VWL85780.1"/>
    <property type="molecule type" value="Genomic_DNA"/>
</dbReference>